<evidence type="ECO:0000313" key="6">
    <source>
        <dbReference type="EMBL" id="BEQ16058.1"/>
    </source>
</evidence>
<dbReference type="InterPro" id="IPR029039">
    <property type="entry name" value="Flavoprotein-like_sf"/>
</dbReference>
<dbReference type="PANTHER" id="PTHR43278">
    <property type="entry name" value="NAD(P)H-DEPENDENT FMN-CONTAINING OXIDOREDUCTASE YWQN-RELATED"/>
    <property type="match status" value="1"/>
</dbReference>
<dbReference type="Pfam" id="PF03358">
    <property type="entry name" value="FMN_red"/>
    <property type="match status" value="1"/>
</dbReference>
<dbReference type="SUPFAM" id="SSF55718">
    <property type="entry name" value="SCP-like"/>
    <property type="match status" value="1"/>
</dbReference>
<evidence type="ECO:0000256" key="2">
    <source>
        <dbReference type="ARBA" id="ARBA00022643"/>
    </source>
</evidence>
<dbReference type="AlphaFoldDB" id="A0AAU9EG27"/>
<dbReference type="InterPro" id="IPR051796">
    <property type="entry name" value="ISF_SsuE-like"/>
</dbReference>
<proteinExistence type="predicted"/>
<feature type="transmembrane region" description="Helical" evidence="3">
    <location>
        <begin position="37"/>
        <end position="53"/>
    </location>
</feature>
<keyword evidence="1" id="KW-0285">Flavoprotein</keyword>
<dbReference type="KEGG" id="dmp:FAK_31240"/>
<keyword evidence="3" id="KW-1133">Transmembrane helix</keyword>
<evidence type="ECO:0008006" key="8">
    <source>
        <dbReference type="Google" id="ProtNLM"/>
    </source>
</evidence>
<evidence type="ECO:0000256" key="3">
    <source>
        <dbReference type="SAM" id="Phobius"/>
    </source>
</evidence>
<dbReference type="Proteomes" id="UP001366166">
    <property type="component" value="Chromosome"/>
</dbReference>
<protein>
    <recommendedName>
        <fullName evidence="8">NADPH-dependent FMN reductase</fullName>
    </recommendedName>
</protein>
<gene>
    <name evidence="6" type="ORF">FAK_31240</name>
</gene>
<feature type="transmembrane region" description="Helical" evidence="3">
    <location>
        <begin position="169"/>
        <end position="191"/>
    </location>
</feature>
<keyword evidence="3" id="KW-0812">Transmembrane</keyword>
<evidence type="ECO:0000256" key="1">
    <source>
        <dbReference type="ARBA" id="ARBA00022630"/>
    </source>
</evidence>
<feature type="domain" description="SCP2" evidence="4">
    <location>
        <begin position="539"/>
        <end position="627"/>
    </location>
</feature>
<dbReference type="Gene3D" id="3.40.50.360">
    <property type="match status" value="1"/>
</dbReference>
<dbReference type="InterPro" id="IPR005025">
    <property type="entry name" value="FMN_Rdtase-like_dom"/>
</dbReference>
<dbReference type="PANTHER" id="PTHR43278:SF1">
    <property type="entry name" value="IRON-SULFUR FLAVOPROTEIN MJ1083"/>
    <property type="match status" value="1"/>
</dbReference>
<sequence>MNSTRRWRILGLAPMAASAVLITAGQASGWPLGPMRWLALGLFAAALAALAPLRRAGRATAIDLSFGAFLLLAVTGVWLWPSGLGRALAAGPVAWLYWVLLAGVSLPWAFGAPPFTEAFAKRNTPEAVWATEVFRRINRNMTLVWCLLFLAAALSATLAARLPALAGPWAQALLTGAIPLGLMLGLGLPFTKKYPAYYQRKLGLEPLAGSASPSPAARPASEPIAPPAMARQTTEETMSAKKTIVALNGSPHGAIGNTAQMIEMLRPTLEEEGLILEVIGLNDKEIDYCTGCAVCLEKGKCWIPDDHRGLVKKLLEADGIILASPVYFFHVTAQMKTFIDRSLGWGHKPRDTYKPGLAISVAAVFQEVEVADYLAQMLHVYGSYSVGTLTAMATGPGGFLGRETVEARARDLARDLARAVKEKRRYPGTSHDLFFYLHMGWLVKANKDGVMQADYRHWEEKGFFQGFEKYTDQTWAPTSELGDAGREAWVKHMIAERKQKKMMQAGPDAAEQARLASPHPSDLPQNCHQLIEGMPQAFHPDQAQGLEATIQFKVSGTENFDAYLSIAGGNCAFHEGKADNPTLTIETPAQVWLDIAYGRQDGQAAFMQGLYKVQGDISLLMRLGGMFASR</sequence>
<keyword evidence="3" id="KW-0472">Membrane</keyword>
<keyword evidence="7" id="KW-1185">Reference proteome</keyword>
<organism evidence="6 7">
    <name type="scientific">Desulfoferula mesophila</name>
    <dbReference type="NCBI Taxonomy" id="3058419"/>
    <lineage>
        <taxon>Bacteria</taxon>
        <taxon>Pseudomonadati</taxon>
        <taxon>Thermodesulfobacteriota</taxon>
        <taxon>Desulfarculia</taxon>
        <taxon>Desulfarculales</taxon>
        <taxon>Desulfarculaceae</taxon>
        <taxon>Desulfoferula</taxon>
    </lineage>
</organism>
<keyword evidence="2" id="KW-0288">FMN</keyword>
<dbReference type="RefSeq" id="WP_338601347.1">
    <property type="nucleotide sequence ID" value="NZ_AP028679.1"/>
</dbReference>
<dbReference type="EMBL" id="AP028679">
    <property type="protein sequence ID" value="BEQ16058.1"/>
    <property type="molecule type" value="Genomic_DNA"/>
</dbReference>
<dbReference type="GO" id="GO:0016491">
    <property type="term" value="F:oxidoreductase activity"/>
    <property type="evidence" value="ECO:0007669"/>
    <property type="project" value="InterPro"/>
</dbReference>
<feature type="transmembrane region" description="Helical" evidence="3">
    <location>
        <begin position="93"/>
        <end position="112"/>
    </location>
</feature>
<feature type="transmembrane region" description="Helical" evidence="3">
    <location>
        <begin position="60"/>
        <end position="81"/>
    </location>
</feature>
<evidence type="ECO:0000259" key="4">
    <source>
        <dbReference type="Pfam" id="PF02036"/>
    </source>
</evidence>
<evidence type="ECO:0000259" key="5">
    <source>
        <dbReference type="Pfam" id="PF03358"/>
    </source>
</evidence>
<dbReference type="InterPro" id="IPR036527">
    <property type="entry name" value="SCP2_sterol-bd_dom_sf"/>
</dbReference>
<dbReference type="InterPro" id="IPR003033">
    <property type="entry name" value="SCP2_sterol-bd_dom"/>
</dbReference>
<feature type="domain" description="NADPH-dependent FMN reductase-like" evidence="5">
    <location>
        <begin position="244"/>
        <end position="391"/>
    </location>
</feature>
<dbReference type="SUPFAM" id="SSF52218">
    <property type="entry name" value="Flavoproteins"/>
    <property type="match status" value="1"/>
</dbReference>
<reference evidence="7" key="1">
    <citation type="journal article" date="2023" name="Arch. Microbiol.">
        <title>Desulfoferula mesophilus gen. nov. sp. nov., a mesophilic sulfate-reducing bacterium isolated from a brackish lake sediment.</title>
        <authorList>
            <person name="Watanabe T."/>
            <person name="Yabe T."/>
            <person name="Tsuji J.M."/>
            <person name="Fukui M."/>
        </authorList>
    </citation>
    <scope>NUCLEOTIDE SEQUENCE [LARGE SCALE GENOMIC DNA]</scope>
    <source>
        <strain evidence="7">12FAK</strain>
    </source>
</reference>
<feature type="transmembrane region" description="Helical" evidence="3">
    <location>
        <begin position="143"/>
        <end position="163"/>
    </location>
</feature>
<dbReference type="Gene3D" id="3.30.1050.10">
    <property type="entry name" value="SCP2 sterol-binding domain"/>
    <property type="match status" value="1"/>
</dbReference>
<accession>A0AAU9EG27</accession>
<dbReference type="Pfam" id="PF02036">
    <property type="entry name" value="SCP2"/>
    <property type="match status" value="1"/>
</dbReference>
<name>A0AAU9EG27_9BACT</name>
<evidence type="ECO:0000313" key="7">
    <source>
        <dbReference type="Proteomes" id="UP001366166"/>
    </source>
</evidence>